<evidence type="ECO:0000256" key="4">
    <source>
        <dbReference type="PROSITE-ProRule" id="PRU00236"/>
    </source>
</evidence>
<comment type="similarity">
    <text evidence="3">Belongs to the sirtuin family. Class III subfamily.</text>
</comment>
<dbReference type="GO" id="GO:0036054">
    <property type="term" value="F:protein-malonyllysine demalonylase activity"/>
    <property type="evidence" value="ECO:0007669"/>
    <property type="project" value="InterPro"/>
</dbReference>
<feature type="binding site" evidence="3">
    <location>
        <position position="236"/>
    </location>
    <ligand>
        <name>NAD(+)</name>
        <dbReference type="ChEBI" id="CHEBI:57540"/>
    </ligand>
</feature>
<dbReference type="Proteomes" id="UP000244224">
    <property type="component" value="Unassembled WGS sequence"/>
</dbReference>
<keyword evidence="3 4" id="KW-0862">Zinc</keyword>
<keyword evidence="2 3" id="KW-0520">NAD</keyword>
<keyword evidence="7" id="KW-1185">Reference proteome</keyword>
<dbReference type="EC" id="2.3.1.286" evidence="3"/>
<gene>
    <name evidence="3" type="primary">cobB</name>
    <name evidence="6" type="ORF">C8N34_10434</name>
</gene>
<evidence type="ECO:0000313" key="6">
    <source>
        <dbReference type="EMBL" id="PTX50918.1"/>
    </source>
</evidence>
<comment type="catalytic activity">
    <reaction evidence="3">
        <text>N(6)-acetyl-L-lysyl-[protein] + NAD(+) + H2O = 2''-O-acetyl-ADP-D-ribose + nicotinamide + L-lysyl-[protein]</text>
        <dbReference type="Rhea" id="RHEA:43636"/>
        <dbReference type="Rhea" id="RHEA-COMP:9752"/>
        <dbReference type="Rhea" id="RHEA-COMP:10731"/>
        <dbReference type="ChEBI" id="CHEBI:15377"/>
        <dbReference type="ChEBI" id="CHEBI:17154"/>
        <dbReference type="ChEBI" id="CHEBI:29969"/>
        <dbReference type="ChEBI" id="CHEBI:57540"/>
        <dbReference type="ChEBI" id="CHEBI:61930"/>
        <dbReference type="ChEBI" id="CHEBI:83767"/>
        <dbReference type="EC" id="2.3.1.286"/>
    </reaction>
</comment>
<keyword evidence="1" id="KW-0808">Transferase</keyword>
<dbReference type="InterPro" id="IPR027546">
    <property type="entry name" value="Sirtuin_class_III"/>
</dbReference>
<dbReference type="GO" id="GO:0017136">
    <property type="term" value="F:histone deacetylase activity, NAD-dependent"/>
    <property type="evidence" value="ECO:0007669"/>
    <property type="project" value="TreeGrafter"/>
</dbReference>
<dbReference type="SUPFAM" id="SSF52467">
    <property type="entry name" value="DHS-like NAD/FAD-binding domain"/>
    <property type="match status" value="1"/>
</dbReference>
<feature type="binding site" evidence="3">
    <location>
        <begin position="218"/>
        <end position="220"/>
    </location>
    <ligand>
        <name>NAD(+)</name>
        <dbReference type="ChEBI" id="CHEBI:57540"/>
    </ligand>
</feature>
<name>A0A2T6B4B3_9RHOB</name>
<evidence type="ECO:0000313" key="7">
    <source>
        <dbReference type="Proteomes" id="UP000244224"/>
    </source>
</evidence>
<feature type="domain" description="Deacetylase sirtuin-type" evidence="5">
    <location>
        <begin position="1"/>
        <end position="253"/>
    </location>
</feature>
<comment type="catalytic activity">
    <reaction evidence="3">
        <text>N(6)-succinyl-L-lysyl-[protein] + NAD(+) + H2O = 2''-O-succinyl-ADP-D-ribose + nicotinamide + L-lysyl-[protein]</text>
        <dbReference type="Rhea" id="RHEA:47668"/>
        <dbReference type="Rhea" id="RHEA-COMP:9752"/>
        <dbReference type="Rhea" id="RHEA-COMP:11877"/>
        <dbReference type="ChEBI" id="CHEBI:15377"/>
        <dbReference type="ChEBI" id="CHEBI:17154"/>
        <dbReference type="ChEBI" id="CHEBI:29969"/>
        <dbReference type="ChEBI" id="CHEBI:57540"/>
        <dbReference type="ChEBI" id="CHEBI:87830"/>
        <dbReference type="ChEBI" id="CHEBI:87832"/>
    </reaction>
</comment>
<keyword evidence="3 4" id="KW-0479">Metal-binding</keyword>
<dbReference type="InterPro" id="IPR026590">
    <property type="entry name" value="Ssirtuin_cat_dom"/>
</dbReference>
<reference evidence="6 7" key="1">
    <citation type="submission" date="2018-04" db="EMBL/GenBank/DDBJ databases">
        <title>Genomic Encyclopedia of Archaeal and Bacterial Type Strains, Phase II (KMG-II): from individual species to whole genera.</title>
        <authorList>
            <person name="Goeker M."/>
        </authorList>
    </citation>
    <scope>NUCLEOTIDE SEQUENCE [LARGE SCALE GENOMIC DNA]</scope>
    <source>
        <strain evidence="6 7">DSM 21823</strain>
    </source>
</reference>
<feature type="binding site" evidence="3">
    <location>
        <begin position="108"/>
        <end position="111"/>
    </location>
    <ligand>
        <name>NAD(+)</name>
        <dbReference type="ChEBI" id="CHEBI:57540"/>
    </ligand>
</feature>
<dbReference type="GO" id="GO:0036055">
    <property type="term" value="F:protein-succinyllysine desuccinylase activity"/>
    <property type="evidence" value="ECO:0007669"/>
    <property type="project" value="UniProtKB-UniRule"/>
</dbReference>
<comment type="domain">
    <text evidence="3">2 residues (Tyr-73 and Arg-76) present in a large hydrophobic pocket are probably involved in substrate specificity. They are important for desuccinylation activity, but dispensable for deacetylation activity.</text>
</comment>
<feature type="binding site" evidence="3 4">
    <location>
        <position position="153"/>
    </location>
    <ligand>
        <name>Zn(2+)</name>
        <dbReference type="ChEBI" id="CHEBI:29105"/>
    </ligand>
</feature>
<dbReference type="Gene3D" id="3.30.1600.10">
    <property type="entry name" value="SIR2/SIRT2 'Small Domain"/>
    <property type="match status" value="1"/>
</dbReference>
<feature type="binding site" evidence="3">
    <location>
        <position position="73"/>
    </location>
    <ligand>
        <name>substrate</name>
    </ligand>
</feature>
<keyword evidence="3" id="KW-0963">Cytoplasm</keyword>
<dbReference type="PROSITE" id="PS50305">
    <property type="entry name" value="SIRTUIN"/>
    <property type="match status" value="1"/>
</dbReference>
<dbReference type="PANTHER" id="PTHR11085">
    <property type="entry name" value="NAD-DEPENDENT PROTEIN DEACYLASE SIRTUIN-5, MITOCHONDRIAL-RELATED"/>
    <property type="match status" value="1"/>
</dbReference>
<organism evidence="6 7">
    <name type="scientific">Gemmobacter caeni</name>
    <dbReference type="NCBI Taxonomy" id="589035"/>
    <lineage>
        <taxon>Bacteria</taxon>
        <taxon>Pseudomonadati</taxon>
        <taxon>Pseudomonadota</taxon>
        <taxon>Alphaproteobacteria</taxon>
        <taxon>Rhodobacterales</taxon>
        <taxon>Paracoccaceae</taxon>
        <taxon>Gemmobacter</taxon>
    </lineage>
</organism>
<dbReference type="EMBL" id="QBKP01000004">
    <property type="protein sequence ID" value="PTX50918.1"/>
    <property type="molecule type" value="Genomic_DNA"/>
</dbReference>
<dbReference type="Pfam" id="PF02146">
    <property type="entry name" value="SIR2"/>
    <property type="match status" value="1"/>
</dbReference>
<dbReference type="HAMAP" id="MF_01121">
    <property type="entry name" value="Sirtuin_ClassIII"/>
    <property type="match status" value="1"/>
</dbReference>
<dbReference type="GO" id="GO:0008270">
    <property type="term" value="F:zinc ion binding"/>
    <property type="evidence" value="ECO:0007669"/>
    <property type="project" value="UniProtKB-UniRule"/>
</dbReference>
<feature type="active site" description="Proton acceptor" evidence="3 4">
    <location>
        <position position="126"/>
    </location>
</feature>
<protein>
    <recommendedName>
        <fullName evidence="3">NAD-dependent protein deacylase</fullName>
        <ecNumber evidence="3">2.3.1.286</ecNumber>
    </recommendedName>
    <alternativeName>
        <fullName evidence="3">Regulatory protein SIR2 homolog</fullName>
    </alternativeName>
</protein>
<accession>A0A2T6B4B3</accession>
<dbReference type="GO" id="GO:0070403">
    <property type="term" value="F:NAD+ binding"/>
    <property type="evidence" value="ECO:0007669"/>
    <property type="project" value="UniProtKB-UniRule"/>
</dbReference>
<proteinExistence type="inferred from homology"/>
<feature type="binding site" evidence="3 4">
    <location>
        <position position="156"/>
    </location>
    <ligand>
        <name>Zn(2+)</name>
        <dbReference type="ChEBI" id="CHEBI:29105"/>
    </ligand>
</feature>
<feature type="binding site" evidence="3">
    <location>
        <position position="76"/>
    </location>
    <ligand>
        <name>substrate</name>
    </ligand>
</feature>
<dbReference type="InterPro" id="IPR050134">
    <property type="entry name" value="NAD-dep_sirtuin_deacylases"/>
</dbReference>
<comment type="subcellular location">
    <subcellularLocation>
        <location evidence="3">Cytoplasm</location>
    </subcellularLocation>
</comment>
<evidence type="ECO:0000259" key="5">
    <source>
        <dbReference type="PROSITE" id="PS50305"/>
    </source>
</evidence>
<feature type="binding site" evidence="3 4">
    <location>
        <position position="134"/>
    </location>
    <ligand>
        <name>Zn(2+)</name>
        <dbReference type="ChEBI" id="CHEBI:29105"/>
    </ligand>
</feature>
<dbReference type="Gene3D" id="3.40.50.1220">
    <property type="entry name" value="TPP-binding domain"/>
    <property type="match status" value="1"/>
</dbReference>
<evidence type="ECO:0000256" key="2">
    <source>
        <dbReference type="ARBA" id="ARBA00023027"/>
    </source>
</evidence>
<dbReference type="InterPro" id="IPR026591">
    <property type="entry name" value="Sirtuin_cat_small_dom_sf"/>
</dbReference>
<dbReference type="InterPro" id="IPR029035">
    <property type="entry name" value="DHS-like_NAD/FAD-binding_dom"/>
</dbReference>
<feature type="binding site" evidence="3">
    <location>
        <begin position="192"/>
        <end position="194"/>
    </location>
    <ligand>
        <name>NAD(+)</name>
        <dbReference type="ChEBI" id="CHEBI:57540"/>
    </ligand>
</feature>
<evidence type="ECO:0000256" key="1">
    <source>
        <dbReference type="ARBA" id="ARBA00022679"/>
    </source>
</evidence>
<dbReference type="AlphaFoldDB" id="A0A2T6B4B3"/>
<comment type="function">
    <text evidence="3">NAD-dependent lysine deacetylase and desuccinylase that specifically removes acetyl and succinyl groups on target proteins. Modulates the activities of several proteins which are inactive in their acylated form.</text>
</comment>
<evidence type="ECO:0000256" key="3">
    <source>
        <dbReference type="HAMAP-Rule" id="MF_01121"/>
    </source>
</evidence>
<feature type="binding site" evidence="3 4">
    <location>
        <position position="137"/>
    </location>
    <ligand>
        <name>Zn(2+)</name>
        <dbReference type="ChEBI" id="CHEBI:29105"/>
    </ligand>
</feature>
<sequence length="253" mass="27344">MGQLVRLTATPSAAPQEHTAIETIVILTGAGISAESGLGTFRDKNGLWTRYDLNEVATPEGFARNPALVHDFYNARRANARAAHPNAAHEALARLQRHWPGKVRIVTQNVDDLHERAGSSDVLHMHGALEGALCAACGHRWPAPAAMHPATPCPTCHARQARPDIVWFGEYPHHMETVWDLLRSADLFVAIGSSGTVYPAAAFAQDAARAGAHCLELNTEASAVAPDFHEIRLGPATQLAPLWVDEVLDRRGC</sequence>
<dbReference type="GO" id="GO:0005737">
    <property type="term" value="C:cytoplasm"/>
    <property type="evidence" value="ECO:0007669"/>
    <property type="project" value="UniProtKB-SubCell"/>
</dbReference>
<dbReference type="PANTHER" id="PTHR11085:SF4">
    <property type="entry name" value="NAD-DEPENDENT PROTEIN DEACYLASE"/>
    <property type="match status" value="1"/>
</dbReference>
<comment type="cofactor">
    <cofactor evidence="3">
        <name>Zn(2+)</name>
        <dbReference type="ChEBI" id="CHEBI:29105"/>
    </cofactor>
    <text evidence="3">Binds 1 zinc ion per subunit.</text>
</comment>
<comment type="caution">
    <text evidence="6">The sequence shown here is derived from an EMBL/GenBank/DDBJ whole genome shotgun (WGS) entry which is preliminary data.</text>
</comment>
<dbReference type="InterPro" id="IPR003000">
    <property type="entry name" value="Sirtuin"/>
</dbReference>
<feature type="binding site" evidence="3">
    <location>
        <begin position="29"/>
        <end position="48"/>
    </location>
    <ligand>
        <name>NAD(+)</name>
        <dbReference type="ChEBI" id="CHEBI:57540"/>
    </ligand>
</feature>